<dbReference type="RefSeq" id="WP_156332137.1">
    <property type="nucleotide sequence ID" value="NZ_JACJSK010000045.1"/>
</dbReference>
<dbReference type="Proteomes" id="UP000641954">
    <property type="component" value="Unassembled WGS sequence"/>
</dbReference>
<keyword evidence="2" id="KW-1185">Reference proteome</keyword>
<sequence>MSHNFRPLVAIIIKLLFGAIAPNNLVKLVGGDRCYLVSLIDKFNRFPLD</sequence>
<gene>
    <name evidence="1" type="ORF">H6G72_23480</name>
</gene>
<evidence type="ECO:0000313" key="2">
    <source>
        <dbReference type="Proteomes" id="UP000641954"/>
    </source>
</evidence>
<proteinExistence type="predicted"/>
<evidence type="ECO:0000313" key="1">
    <source>
        <dbReference type="EMBL" id="MBD2546740.1"/>
    </source>
</evidence>
<dbReference type="EMBL" id="JACJSK010000045">
    <property type="protein sequence ID" value="MBD2546740.1"/>
    <property type="molecule type" value="Genomic_DNA"/>
</dbReference>
<organism evidence="1 2">
    <name type="scientific">Planktothricoides raciborskii FACHB-1370</name>
    <dbReference type="NCBI Taxonomy" id="2949576"/>
    <lineage>
        <taxon>Bacteria</taxon>
        <taxon>Bacillati</taxon>
        <taxon>Cyanobacteriota</taxon>
        <taxon>Cyanophyceae</taxon>
        <taxon>Oscillatoriophycideae</taxon>
        <taxon>Oscillatoriales</taxon>
        <taxon>Oscillatoriaceae</taxon>
        <taxon>Planktothricoides</taxon>
    </lineage>
</organism>
<protein>
    <recommendedName>
        <fullName evidence="3">Transposase</fullName>
    </recommendedName>
</protein>
<evidence type="ECO:0008006" key="3">
    <source>
        <dbReference type="Google" id="ProtNLM"/>
    </source>
</evidence>
<reference evidence="1 2" key="1">
    <citation type="journal article" date="2020" name="ISME J.">
        <title>Comparative genomics reveals insights into cyanobacterial evolution and habitat adaptation.</title>
        <authorList>
            <person name="Chen M.Y."/>
            <person name="Teng W.K."/>
            <person name="Zhao L."/>
            <person name="Hu C.X."/>
            <person name="Zhou Y.K."/>
            <person name="Han B.P."/>
            <person name="Song L.R."/>
            <person name="Shu W.S."/>
        </authorList>
    </citation>
    <scope>NUCLEOTIDE SEQUENCE [LARGE SCALE GENOMIC DNA]</scope>
    <source>
        <strain evidence="1 2">FACHB-1370</strain>
    </source>
</reference>
<name>A0ABR8EJP3_9CYAN</name>
<comment type="caution">
    <text evidence="1">The sequence shown here is derived from an EMBL/GenBank/DDBJ whole genome shotgun (WGS) entry which is preliminary data.</text>
</comment>
<accession>A0ABR8EJP3</accession>